<evidence type="ECO:0000313" key="9">
    <source>
        <dbReference type="Proteomes" id="UP000478052"/>
    </source>
</evidence>
<feature type="region of interest" description="Disordered" evidence="6">
    <location>
        <begin position="458"/>
        <end position="480"/>
    </location>
</feature>
<reference evidence="8 9" key="1">
    <citation type="submission" date="2019-08" db="EMBL/GenBank/DDBJ databases">
        <title>Whole genome of Aphis craccivora.</title>
        <authorList>
            <person name="Voronova N.V."/>
            <person name="Shulinski R.S."/>
            <person name="Bandarenka Y.V."/>
            <person name="Zhorov D.G."/>
            <person name="Warner D."/>
        </authorList>
    </citation>
    <scope>NUCLEOTIDE SEQUENCE [LARGE SCALE GENOMIC DNA]</scope>
    <source>
        <strain evidence="8">180601</strain>
        <tissue evidence="8">Whole Body</tissue>
    </source>
</reference>
<dbReference type="AlphaFoldDB" id="A0A6G0YF85"/>
<evidence type="ECO:0000256" key="1">
    <source>
        <dbReference type="ARBA" id="ARBA00004141"/>
    </source>
</evidence>
<name>A0A6G0YF85_APHCR</name>
<evidence type="ECO:0000256" key="3">
    <source>
        <dbReference type="ARBA" id="ARBA00022692"/>
    </source>
</evidence>
<proteinExistence type="inferred from homology"/>
<accession>A0A6G0YF85</accession>
<sequence>MYNLSGLALLALGLFTRYYSTKTEELANKASGDSAGLAALAFIIIGGAVFIVSFFGCCGAIRESHCMITMYAMFLLAFFLLEVATGVFLYVNRGQVESITRKSLTTVFEDYSNKSESRDLVDEIQHDFHCCGVDGPNYWTEHNAAAIPHSCCRDDGGQGTTCSKAQAWQDGCLQKSIDLVKDKSGMLFKIIMGIAGGEIGEMSDNTTHANESVNKNSTHLQTTISNPKPNYATATAKENNPQRDQAIIFNSIEGIPQIDYIRAIGQIVSPKNILFVSRISNNRFCIFLNNKNTVDSLVEKTKFITINDNVIQIRRLINTAKRIVISNVCPSIPNEKILAALLAINIIPTSQINYIRAGVVMEGYEHVLSFRRQMYINENDTAKLPGSLVINHDETNFRIFFTDDRITCYTCKASGHTTLSCKKFIQNPNNNMNKNQRTSSTNLDIDPSLQIELIEDIPPPASPNFDENPIELDIDVSRTP</sequence>
<dbReference type="Pfam" id="PF00335">
    <property type="entry name" value="Tetraspanin"/>
    <property type="match status" value="1"/>
</dbReference>
<dbReference type="PROSITE" id="PS00421">
    <property type="entry name" value="TM4_1"/>
    <property type="match status" value="1"/>
</dbReference>
<evidence type="ECO:0000256" key="4">
    <source>
        <dbReference type="ARBA" id="ARBA00022989"/>
    </source>
</evidence>
<dbReference type="OrthoDB" id="6628431at2759"/>
<evidence type="ECO:0000256" key="5">
    <source>
        <dbReference type="ARBA" id="ARBA00023136"/>
    </source>
</evidence>
<dbReference type="PANTHER" id="PTHR19282:SF456">
    <property type="entry name" value="CD63 MOLECULE"/>
    <property type="match status" value="1"/>
</dbReference>
<dbReference type="PANTHER" id="PTHR19282">
    <property type="entry name" value="TETRASPANIN"/>
    <property type="match status" value="1"/>
</dbReference>
<dbReference type="Gene3D" id="1.10.1450.10">
    <property type="entry name" value="Tetraspanin"/>
    <property type="match status" value="1"/>
</dbReference>
<dbReference type="InterPro" id="IPR008952">
    <property type="entry name" value="Tetraspanin_EC2_sf"/>
</dbReference>
<feature type="transmembrane region" description="Helical" evidence="7">
    <location>
        <begin position="39"/>
        <end position="61"/>
    </location>
</feature>
<organism evidence="8 9">
    <name type="scientific">Aphis craccivora</name>
    <name type="common">Cowpea aphid</name>
    <dbReference type="NCBI Taxonomy" id="307492"/>
    <lineage>
        <taxon>Eukaryota</taxon>
        <taxon>Metazoa</taxon>
        <taxon>Ecdysozoa</taxon>
        <taxon>Arthropoda</taxon>
        <taxon>Hexapoda</taxon>
        <taxon>Insecta</taxon>
        <taxon>Pterygota</taxon>
        <taxon>Neoptera</taxon>
        <taxon>Paraneoptera</taxon>
        <taxon>Hemiptera</taxon>
        <taxon>Sternorrhyncha</taxon>
        <taxon>Aphidomorpha</taxon>
        <taxon>Aphidoidea</taxon>
        <taxon>Aphididae</taxon>
        <taxon>Aphidini</taxon>
        <taxon>Aphis</taxon>
        <taxon>Aphis</taxon>
    </lineage>
</organism>
<dbReference type="InterPro" id="IPR018499">
    <property type="entry name" value="Tetraspanin/Peripherin"/>
</dbReference>
<keyword evidence="3 7" id="KW-0812">Transmembrane</keyword>
<gene>
    <name evidence="8" type="ORF">FWK35_00031829</name>
</gene>
<dbReference type="SUPFAM" id="SSF48652">
    <property type="entry name" value="Tetraspanin"/>
    <property type="match status" value="1"/>
</dbReference>
<protein>
    <submittedName>
        <fullName evidence="8">CD63 antigen</fullName>
    </submittedName>
</protein>
<dbReference type="InterPro" id="IPR018503">
    <property type="entry name" value="Tetraspanin_CS"/>
</dbReference>
<keyword evidence="5 7" id="KW-0472">Membrane</keyword>
<evidence type="ECO:0000256" key="7">
    <source>
        <dbReference type="SAM" id="Phobius"/>
    </source>
</evidence>
<dbReference type="Proteomes" id="UP000478052">
    <property type="component" value="Unassembled WGS sequence"/>
</dbReference>
<dbReference type="GO" id="GO:0005886">
    <property type="term" value="C:plasma membrane"/>
    <property type="evidence" value="ECO:0007669"/>
    <property type="project" value="TreeGrafter"/>
</dbReference>
<evidence type="ECO:0000256" key="6">
    <source>
        <dbReference type="SAM" id="MobiDB-lite"/>
    </source>
</evidence>
<dbReference type="PRINTS" id="PR00259">
    <property type="entry name" value="TMFOUR"/>
</dbReference>
<keyword evidence="4 7" id="KW-1133">Transmembrane helix</keyword>
<feature type="transmembrane region" description="Helical" evidence="7">
    <location>
        <begin position="68"/>
        <end position="91"/>
    </location>
</feature>
<feature type="non-terminal residue" evidence="8">
    <location>
        <position position="480"/>
    </location>
</feature>
<comment type="subcellular location">
    <subcellularLocation>
        <location evidence="1">Membrane</location>
        <topology evidence="1">Multi-pass membrane protein</topology>
    </subcellularLocation>
</comment>
<evidence type="ECO:0000256" key="2">
    <source>
        <dbReference type="ARBA" id="ARBA00006840"/>
    </source>
</evidence>
<feature type="region of interest" description="Disordered" evidence="6">
    <location>
        <begin position="203"/>
        <end position="231"/>
    </location>
</feature>
<evidence type="ECO:0000313" key="8">
    <source>
        <dbReference type="EMBL" id="KAF0754611.1"/>
    </source>
</evidence>
<dbReference type="EMBL" id="VUJU01004364">
    <property type="protein sequence ID" value="KAF0754611.1"/>
    <property type="molecule type" value="Genomic_DNA"/>
</dbReference>
<keyword evidence="9" id="KW-1185">Reference proteome</keyword>
<comment type="similarity">
    <text evidence="2">Belongs to the tetraspanin (TM4SF) family.</text>
</comment>
<comment type="caution">
    <text evidence="8">The sequence shown here is derived from an EMBL/GenBank/DDBJ whole genome shotgun (WGS) entry which is preliminary data.</text>
</comment>
<dbReference type="CDD" id="cd03127">
    <property type="entry name" value="tetraspanin_LEL"/>
    <property type="match status" value="1"/>
</dbReference>